<dbReference type="GO" id="GO:0000981">
    <property type="term" value="F:DNA-binding transcription factor activity, RNA polymerase II-specific"/>
    <property type="evidence" value="ECO:0007669"/>
    <property type="project" value="InterPro"/>
</dbReference>
<reference evidence="2" key="1">
    <citation type="submission" date="2022-08" db="EMBL/GenBank/DDBJ databases">
        <authorList>
            <consortium name="DOE Joint Genome Institute"/>
            <person name="Min B."/>
            <person name="Riley R."/>
            <person name="Sierra-Patev S."/>
            <person name="Naranjo-Ortiz M."/>
            <person name="Looney B."/>
            <person name="Konkel Z."/>
            <person name="Slot J.C."/>
            <person name="Sakamoto Y."/>
            <person name="Steenwyk J.L."/>
            <person name="Rokas A."/>
            <person name="Carro J."/>
            <person name="Camarero S."/>
            <person name="Ferreira P."/>
            <person name="Molpeceres G."/>
            <person name="Ruiz-Duenas F.J."/>
            <person name="Serrano A."/>
            <person name="Henrissat B."/>
            <person name="Drula E."/>
            <person name="Hughes K.W."/>
            <person name="Mata J.L."/>
            <person name="Ishikawa N.K."/>
            <person name="Vargas-Isla R."/>
            <person name="Ushijima S."/>
            <person name="Smith C.A."/>
            <person name="Ahrendt S."/>
            <person name="Andreopoulos W."/>
            <person name="He G."/>
            <person name="Labutti K."/>
            <person name="Lipzen A."/>
            <person name="Ng V."/>
            <person name="Sandor L."/>
            <person name="Barry K."/>
            <person name="Martinez A.T."/>
            <person name="Xiao Y."/>
            <person name="Gibbons J.G."/>
            <person name="Terashima K."/>
            <person name="Hibbett D.S."/>
            <person name="Grigoriev I.V."/>
        </authorList>
    </citation>
    <scope>NUCLEOTIDE SEQUENCE</scope>
    <source>
        <strain evidence="2">TFB9207</strain>
    </source>
</reference>
<organism evidence="2 3">
    <name type="scientific">Lentinula raphanica</name>
    <dbReference type="NCBI Taxonomy" id="153919"/>
    <lineage>
        <taxon>Eukaryota</taxon>
        <taxon>Fungi</taxon>
        <taxon>Dikarya</taxon>
        <taxon>Basidiomycota</taxon>
        <taxon>Agaricomycotina</taxon>
        <taxon>Agaricomycetes</taxon>
        <taxon>Agaricomycetidae</taxon>
        <taxon>Agaricales</taxon>
        <taxon>Marasmiineae</taxon>
        <taxon>Omphalotaceae</taxon>
        <taxon>Lentinula</taxon>
    </lineage>
</organism>
<dbReference type="PROSITE" id="PS50048">
    <property type="entry name" value="ZN2_CY6_FUNGAL_2"/>
    <property type="match status" value="1"/>
</dbReference>
<evidence type="ECO:0000313" key="2">
    <source>
        <dbReference type="EMBL" id="KAJ3841559.1"/>
    </source>
</evidence>
<evidence type="ECO:0000259" key="1">
    <source>
        <dbReference type="PROSITE" id="PS50048"/>
    </source>
</evidence>
<dbReference type="EMBL" id="MU806035">
    <property type="protein sequence ID" value="KAJ3841559.1"/>
    <property type="molecule type" value="Genomic_DNA"/>
</dbReference>
<dbReference type="PROSITE" id="PS00463">
    <property type="entry name" value="ZN2_CY6_FUNGAL_1"/>
    <property type="match status" value="1"/>
</dbReference>
<dbReference type="GO" id="GO:0008270">
    <property type="term" value="F:zinc ion binding"/>
    <property type="evidence" value="ECO:0007669"/>
    <property type="project" value="InterPro"/>
</dbReference>
<gene>
    <name evidence="2" type="ORF">F5878DRAFT_609939</name>
</gene>
<dbReference type="InterPro" id="IPR001138">
    <property type="entry name" value="Zn2Cys6_DnaBD"/>
</dbReference>
<sequence>MTTASSGINKRKKPPACDYCKAHRVLCHPQLNGPCPRCVEKGVDCRTTPVIRKKRRTKAELVQYEARNKVTSCHDSSSPGSSTSTLGSSQFIEPILSFGESSSMVVIIRPQDIIMSSNLEEPIPVPPTLQMSAEIIEEFMQMPRNAPYDSHHIRANPFIPLSHLKTKLQAHSWDLCSLSPQERVLTHCMLTLIALHSTNPFIIGPGEVSVEGRQISSTVSPLKASGVPDLREYGFRREAMIRQLWAEALWLANQQGVATNTSKENAASCWILGYLRYVFLGQGASTYVAAYVHHMRTLAEDGKLSKSPDDLLKLRGHMISDAIPALLAGKSIPITPSDELLLVPHKPDSMEHLIHTFTTRSCTISEVFYSIHTFTHNILRLSRETVENLTGAYARSQPLDECFLAKHFASLDIFHSFLSATLQQISLQLSPGRAAPQTMYYLRVCSYGLVTSWGTLVLVLFELLKDRSLHHTARVDHYEDSNRDNYPAGISAEMSNQRLSVHLHHARKLASRTAVEVCENTRDIPSIVCLMPPRDLARWARFLMVEENVMDITRAQCSQALECIRDAFKLLGFSYADRTGLIEDIDAHLASFAVESMLTQLRQQDEVWMHDSGYPIANTNSDWLGLQTGLR</sequence>
<name>A0AA38UHF6_9AGAR</name>
<dbReference type="Proteomes" id="UP001163846">
    <property type="component" value="Unassembled WGS sequence"/>
</dbReference>
<dbReference type="InterPro" id="IPR036864">
    <property type="entry name" value="Zn2-C6_fun-type_DNA-bd_sf"/>
</dbReference>
<protein>
    <recommendedName>
        <fullName evidence="1">Zn(2)-C6 fungal-type domain-containing protein</fullName>
    </recommendedName>
</protein>
<feature type="domain" description="Zn(2)-C6 fungal-type" evidence="1">
    <location>
        <begin position="16"/>
        <end position="47"/>
    </location>
</feature>
<dbReference type="AlphaFoldDB" id="A0AA38UHF6"/>
<proteinExistence type="predicted"/>
<keyword evidence="3" id="KW-1185">Reference proteome</keyword>
<accession>A0AA38UHF6</accession>
<evidence type="ECO:0000313" key="3">
    <source>
        <dbReference type="Proteomes" id="UP001163846"/>
    </source>
</evidence>
<dbReference type="CDD" id="cd00067">
    <property type="entry name" value="GAL4"/>
    <property type="match status" value="1"/>
</dbReference>
<dbReference type="SUPFAM" id="SSF57701">
    <property type="entry name" value="Zn2/Cys6 DNA-binding domain"/>
    <property type="match status" value="1"/>
</dbReference>
<comment type="caution">
    <text evidence="2">The sequence shown here is derived from an EMBL/GenBank/DDBJ whole genome shotgun (WGS) entry which is preliminary data.</text>
</comment>